<dbReference type="PANTHER" id="PTHR42736:SF1">
    <property type="entry name" value="PROTEIN-GLUTAMINE GAMMA-GLUTAMYLTRANSFERASE"/>
    <property type="match status" value="1"/>
</dbReference>
<dbReference type="InterPro" id="IPR052901">
    <property type="entry name" value="Bact_TGase-like"/>
</dbReference>
<gene>
    <name evidence="4" type="ordered locus">Sulac_0255</name>
</gene>
<reference evidence="5" key="1">
    <citation type="submission" date="2011-12" db="EMBL/GenBank/DDBJ databases">
        <title>The complete genome of chromosome of Sulfobacillus acidophilus DSM 10332.</title>
        <authorList>
            <person name="Lucas S."/>
            <person name="Han J."/>
            <person name="Lapidus A."/>
            <person name="Bruce D."/>
            <person name="Goodwin L."/>
            <person name="Pitluck S."/>
            <person name="Peters L."/>
            <person name="Kyrpides N."/>
            <person name="Mavromatis K."/>
            <person name="Ivanova N."/>
            <person name="Mikhailova N."/>
            <person name="Chertkov O."/>
            <person name="Saunders E."/>
            <person name="Detter J.C."/>
            <person name="Tapia R."/>
            <person name="Han C."/>
            <person name="Land M."/>
            <person name="Hauser L."/>
            <person name="Markowitz V."/>
            <person name="Cheng J.-F."/>
            <person name="Hugenholtz P."/>
            <person name="Woyke T."/>
            <person name="Wu D."/>
            <person name="Pukall R."/>
            <person name="Gehrich-Schroeter G."/>
            <person name="Schneider S."/>
            <person name="Klenk H.-P."/>
            <person name="Eisen J.A."/>
        </authorList>
    </citation>
    <scope>NUCLEOTIDE SEQUENCE [LARGE SCALE GENOMIC DNA]</scope>
    <source>
        <strain evidence="5">ATCC 700253 / DSM 10332 / NAL</strain>
    </source>
</reference>
<feature type="transmembrane region" description="Helical" evidence="2">
    <location>
        <begin position="586"/>
        <end position="604"/>
    </location>
</feature>
<keyword evidence="2" id="KW-0812">Transmembrane</keyword>
<reference evidence="4 5" key="2">
    <citation type="journal article" date="2012" name="Stand. Genomic Sci.">
        <title>Complete genome sequence of the moderately thermophilic mineral-sulfide-oxidizing firmicute Sulfobacillus acidophilus type strain (NAL(T)).</title>
        <authorList>
            <person name="Anderson I."/>
            <person name="Chertkov O."/>
            <person name="Chen A."/>
            <person name="Saunders E."/>
            <person name="Lapidus A."/>
            <person name="Nolan M."/>
            <person name="Lucas S."/>
            <person name="Hammon N."/>
            <person name="Deshpande S."/>
            <person name="Cheng J.F."/>
            <person name="Han C."/>
            <person name="Tapia R."/>
            <person name="Goodwin L.A."/>
            <person name="Pitluck S."/>
            <person name="Liolios K."/>
            <person name="Pagani I."/>
            <person name="Ivanova N."/>
            <person name="Mikhailova N."/>
            <person name="Pati A."/>
            <person name="Palaniappan K."/>
            <person name="Land M."/>
            <person name="Pan C."/>
            <person name="Rohde M."/>
            <person name="Pukall R."/>
            <person name="Goker M."/>
            <person name="Detter J.C."/>
            <person name="Woyke T."/>
            <person name="Bristow J."/>
            <person name="Eisen J.A."/>
            <person name="Markowitz V."/>
            <person name="Hugenholtz P."/>
            <person name="Kyrpides N.C."/>
            <person name="Klenk H.P."/>
            <person name="Mavromatis K."/>
        </authorList>
    </citation>
    <scope>NUCLEOTIDE SEQUENCE [LARGE SCALE GENOMIC DNA]</scope>
    <source>
        <strain evidence="5">ATCC 700253 / DSM 10332 / NAL</strain>
    </source>
</reference>
<dbReference type="EMBL" id="CP003179">
    <property type="protein sequence ID" value="AEW03824.1"/>
    <property type="molecule type" value="Genomic_DNA"/>
</dbReference>
<dbReference type="Gene3D" id="3.10.620.30">
    <property type="match status" value="1"/>
</dbReference>
<evidence type="ECO:0000259" key="3">
    <source>
        <dbReference type="SMART" id="SM00460"/>
    </source>
</evidence>
<proteinExistence type="predicted"/>
<dbReference type="SUPFAM" id="SSF54001">
    <property type="entry name" value="Cysteine proteinases"/>
    <property type="match status" value="1"/>
</dbReference>
<keyword evidence="5" id="KW-1185">Reference proteome</keyword>
<dbReference type="HOGENOM" id="CLU_360452_0_0_9"/>
<organism evidence="4 5">
    <name type="scientific">Sulfobacillus acidophilus (strain ATCC 700253 / DSM 10332 / NAL)</name>
    <dbReference type="NCBI Taxonomy" id="679936"/>
    <lineage>
        <taxon>Bacteria</taxon>
        <taxon>Bacillati</taxon>
        <taxon>Bacillota</taxon>
        <taxon>Clostridia</taxon>
        <taxon>Eubacteriales</taxon>
        <taxon>Clostridiales Family XVII. Incertae Sedis</taxon>
        <taxon>Sulfobacillus</taxon>
    </lineage>
</organism>
<dbReference type="PATRIC" id="fig|679936.5.peg.260"/>
<dbReference type="KEGG" id="sap:Sulac_0255"/>
<dbReference type="Pfam" id="PF01841">
    <property type="entry name" value="Transglut_core"/>
    <property type="match status" value="1"/>
</dbReference>
<feature type="transmembrane region" description="Helical" evidence="2">
    <location>
        <begin position="189"/>
        <end position="211"/>
    </location>
</feature>
<protein>
    <submittedName>
        <fullName evidence="4">Transglutaminase domain-containing protein</fullName>
    </submittedName>
</protein>
<evidence type="ECO:0000256" key="2">
    <source>
        <dbReference type="SAM" id="Phobius"/>
    </source>
</evidence>
<evidence type="ECO:0000313" key="4">
    <source>
        <dbReference type="EMBL" id="AEW03824.1"/>
    </source>
</evidence>
<dbReference type="InterPro" id="IPR002931">
    <property type="entry name" value="Transglutaminase-like"/>
</dbReference>
<dbReference type="InterPro" id="IPR038765">
    <property type="entry name" value="Papain-like_cys_pep_sf"/>
</dbReference>
<name>G8TWX6_SULAD</name>
<accession>G8TWX6</accession>
<dbReference type="STRING" id="679936.Sulac_0255"/>
<dbReference type="SMART" id="SM00460">
    <property type="entry name" value="TGc"/>
    <property type="match status" value="1"/>
</dbReference>
<sequence length="693" mass="75971">MTRLSRRTYLTLLTGLWASALFWPYPEAGGIVHAPILALTPLWLALTDIIPGHAWKKRVAQATVLYGELVIGWGHAASPGHLLHDIGRALKDLESLQVTQWQHLNAHLAVPLLLGGGWLIWLVTRSASTPSQRFLLWIIGLGVIVLNHLLWGLAGVGPFTAFAILGLLDMGYRHLSTLRLEDGGESPRWPLWLEMAGVSIFTVSLATGVTLPTRHFTLRWQWFNRLTPSIPGPAATAVTGLSLSDTNITRSVAPQATPVLLIHSPAPAYWQDGVYTTFNGLSWSNPAGSPTTTLPKSLWTSNFGRGVVSTVWHVGVTGLTPTPLEHLVYTGDPVTFSVLTTINPNNETVVSLPTKHYQLVTEVPRYSADQLAIAQIGSVPRSLAPDLAVPGSLSPRVKQLALTVTHGAVSPWQAALLIKAYLDQHYRYSYSVTPSQENAVNHFLFGDRRGYCDQFSTTFVMMMRLLGVPARWVVGYTPGVYDPSQKGYLIRAEDAHAWAQIWLGSLGWVAFDPTPGFAGPVQIVHTPPNTAAIGSTSGVIPLNRTHPTPAPSSKALPVHPVPLPSPRTATPKTPPHHDRYFAARPIGAQWILFGLGLAGLFAGWQIRRRSASAMAQLWQQILKGTPRYLGHSVQGFTPQGWGRAWLRYFPDDADIVLAVVKTFNAGFYGLHGLSETDIDAVSSRWRELRRRHR</sequence>
<feature type="transmembrane region" description="Helical" evidence="2">
    <location>
        <begin position="104"/>
        <end position="123"/>
    </location>
</feature>
<dbReference type="Proteomes" id="UP000005439">
    <property type="component" value="Chromosome"/>
</dbReference>
<dbReference type="AlphaFoldDB" id="G8TWX6"/>
<feature type="domain" description="Transglutaminase-like" evidence="3">
    <location>
        <begin position="444"/>
        <end position="515"/>
    </location>
</feature>
<dbReference type="PANTHER" id="PTHR42736">
    <property type="entry name" value="PROTEIN-GLUTAMINE GAMMA-GLUTAMYLTRANSFERASE"/>
    <property type="match status" value="1"/>
</dbReference>
<evidence type="ECO:0000256" key="1">
    <source>
        <dbReference type="SAM" id="MobiDB-lite"/>
    </source>
</evidence>
<evidence type="ECO:0000313" key="5">
    <source>
        <dbReference type="Proteomes" id="UP000005439"/>
    </source>
</evidence>
<feature type="region of interest" description="Disordered" evidence="1">
    <location>
        <begin position="546"/>
        <end position="575"/>
    </location>
</feature>
<keyword evidence="2" id="KW-0472">Membrane</keyword>
<feature type="transmembrane region" description="Helical" evidence="2">
    <location>
        <begin position="135"/>
        <end position="168"/>
    </location>
</feature>
<keyword evidence="2" id="KW-1133">Transmembrane helix</keyword>